<keyword evidence="2" id="KW-0238">DNA-binding</keyword>
<dbReference type="Gene3D" id="1.10.10.60">
    <property type="entry name" value="Homeodomain-like"/>
    <property type="match status" value="1"/>
</dbReference>
<dbReference type="PANTHER" id="PTHR46796">
    <property type="entry name" value="HTH-TYPE TRANSCRIPTIONAL ACTIVATOR RHAS-RELATED"/>
    <property type="match status" value="1"/>
</dbReference>
<evidence type="ECO:0000313" key="5">
    <source>
        <dbReference type="EMBL" id="MBE1495114.1"/>
    </source>
</evidence>
<dbReference type="PROSITE" id="PS01124">
    <property type="entry name" value="HTH_ARAC_FAMILY_2"/>
    <property type="match status" value="1"/>
</dbReference>
<organism evidence="5 6">
    <name type="scientific">Amycolatopsis lexingtonensis</name>
    <dbReference type="NCBI Taxonomy" id="218822"/>
    <lineage>
        <taxon>Bacteria</taxon>
        <taxon>Bacillati</taxon>
        <taxon>Actinomycetota</taxon>
        <taxon>Actinomycetes</taxon>
        <taxon>Pseudonocardiales</taxon>
        <taxon>Pseudonocardiaceae</taxon>
        <taxon>Amycolatopsis</taxon>
    </lineage>
</organism>
<dbReference type="Proteomes" id="UP000631670">
    <property type="component" value="Unassembled WGS sequence"/>
</dbReference>
<evidence type="ECO:0000256" key="2">
    <source>
        <dbReference type="ARBA" id="ARBA00023125"/>
    </source>
</evidence>
<dbReference type="InterPro" id="IPR018060">
    <property type="entry name" value="HTH_AraC"/>
</dbReference>
<dbReference type="PANTHER" id="PTHR46796:SF12">
    <property type="entry name" value="HTH-TYPE DNA-BINDING TRANSCRIPTIONAL ACTIVATOR EUTR"/>
    <property type="match status" value="1"/>
</dbReference>
<dbReference type="SUPFAM" id="SSF46689">
    <property type="entry name" value="Homeodomain-like"/>
    <property type="match status" value="1"/>
</dbReference>
<dbReference type="InterPro" id="IPR035418">
    <property type="entry name" value="AraC-bd_2"/>
</dbReference>
<name>A0ABR9HVZ9_9PSEU</name>
<keyword evidence="6" id="KW-1185">Reference proteome</keyword>
<dbReference type="RefSeq" id="WP_158104337.1">
    <property type="nucleotide sequence ID" value="NZ_JADBEG010000001.1"/>
</dbReference>
<protein>
    <submittedName>
        <fullName evidence="5">AraC-like DNA-binding protein</fullName>
    </submittedName>
</protein>
<evidence type="ECO:0000256" key="1">
    <source>
        <dbReference type="ARBA" id="ARBA00023015"/>
    </source>
</evidence>
<dbReference type="SMART" id="SM00342">
    <property type="entry name" value="HTH_ARAC"/>
    <property type="match status" value="1"/>
</dbReference>
<reference evidence="5 6" key="1">
    <citation type="submission" date="2020-10" db="EMBL/GenBank/DDBJ databases">
        <title>Sequencing the genomes of 1000 actinobacteria strains.</title>
        <authorList>
            <person name="Klenk H.-P."/>
        </authorList>
    </citation>
    <scope>NUCLEOTIDE SEQUENCE [LARGE SCALE GENOMIC DNA]</scope>
    <source>
        <strain evidence="5 6">DSM 44653</strain>
    </source>
</reference>
<keyword evidence="3" id="KW-0804">Transcription</keyword>
<evidence type="ECO:0000256" key="3">
    <source>
        <dbReference type="ARBA" id="ARBA00023163"/>
    </source>
</evidence>
<proteinExistence type="predicted"/>
<sequence>MSRVWLPHTLRVLGGDSRLDARMHYARLRDLSVSALRYGGTVRFASGPAESFFTVLVPLAGEAEARCGGDRVPLSTATAAVLSPADPVALRWPGDCSQLIVRLERAGLEARLSDLLGAPLRKPLRFAPAMAVGSGNGRSWLRGLRMLVTELERPGSLIERRAVAETFECTLATALLMGQPSNYTRMLDGEIPAAPTRAVSIALEWIDSHPKWHHTTASLAREADVTERSLQLGFRKHLKMGPMEYLRETRLRGVRDQLRAAQSDAVTVTEVAAEWGFLHAGHFAARYQQRFGERPSETLRR</sequence>
<dbReference type="InterPro" id="IPR050204">
    <property type="entry name" value="AraC_XylS_family_regulators"/>
</dbReference>
<dbReference type="InterPro" id="IPR009057">
    <property type="entry name" value="Homeodomain-like_sf"/>
</dbReference>
<keyword evidence="1" id="KW-0805">Transcription regulation</keyword>
<comment type="caution">
    <text evidence="5">The sequence shown here is derived from an EMBL/GenBank/DDBJ whole genome shotgun (WGS) entry which is preliminary data.</text>
</comment>
<dbReference type="Pfam" id="PF12833">
    <property type="entry name" value="HTH_18"/>
    <property type="match status" value="1"/>
</dbReference>
<evidence type="ECO:0000313" key="6">
    <source>
        <dbReference type="Proteomes" id="UP000631670"/>
    </source>
</evidence>
<dbReference type="EMBL" id="JADBEG010000001">
    <property type="protein sequence ID" value="MBE1495114.1"/>
    <property type="molecule type" value="Genomic_DNA"/>
</dbReference>
<gene>
    <name evidence="5" type="ORF">H4696_002214</name>
</gene>
<evidence type="ECO:0000259" key="4">
    <source>
        <dbReference type="PROSITE" id="PS01124"/>
    </source>
</evidence>
<dbReference type="Pfam" id="PF14525">
    <property type="entry name" value="AraC_binding_2"/>
    <property type="match status" value="1"/>
</dbReference>
<feature type="domain" description="HTH araC/xylS-type" evidence="4">
    <location>
        <begin position="200"/>
        <end position="301"/>
    </location>
</feature>
<accession>A0ABR9HVZ9</accession>